<proteinExistence type="inferred from homology"/>
<evidence type="ECO:0000259" key="9">
    <source>
        <dbReference type="Pfam" id="PF21216"/>
    </source>
</evidence>
<dbReference type="GO" id="GO:0004177">
    <property type="term" value="F:aminopeptidase activity"/>
    <property type="evidence" value="ECO:0007669"/>
    <property type="project" value="TreeGrafter"/>
</dbReference>
<dbReference type="GO" id="GO:0102009">
    <property type="term" value="F:proline dipeptidase activity"/>
    <property type="evidence" value="ECO:0007669"/>
    <property type="project" value="UniProtKB-EC"/>
</dbReference>
<dbReference type="GO" id="GO:0005829">
    <property type="term" value="C:cytosol"/>
    <property type="evidence" value="ECO:0007669"/>
    <property type="project" value="TreeGrafter"/>
</dbReference>
<evidence type="ECO:0000256" key="1">
    <source>
        <dbReference type="ARBA" id="ARBA00022670"/>
    </source>
</evidence>
<keyword evidence="4 7" id="KW-0224">Dipeptidase</keyword>
<dbReference type="OrthoDB" id="9806388at2"/>
<gene>
    <name evidence="7" type="primary">pepQ</name>
    <name evidence="10" type="ORF">DU506_14145</name>
</gene>
<feature type="binding site" evidence="7">
    <location>
        <position position="341"/>
    </location>
    <ligand>
        <name>Mn(2+)</name>
        <dbReference type="ChEBI" id="CHEBI:29035"/>
        <label>1</label>
    </ligand>
</feature>
<evidence type="ECO:0000256" key="7">
    <source>
        <dbReference type="HAMAP-Rule" id="MF_01279"/>
    </source>
</evidence>
<keyword evidence="3 7" id="KW-0378">Hydrolase</keyword>
<feature type="binding site" evidence="7">
    <location>
        <position position="248"/>
    </location>
    <ligand>
        <name>Mn(2+)</name>
        <dbReference type="ChEBI" id="CHEBI:29035"/>
        <label>2</label>
    </ligand>
</feature>
<dbReference type="PANTHER" id="PTHR43226:SF8">
    <property type="entry name" value="XAA-PRO DIPEPTIDASE"/>
    <property type="match status" value="1"/>
</dbReference>
<dbReference type="InterPro" id="IPR048819">
    <property type="entry name" value="PepQ_N"/>
</dbReference>
<dbReference type="Pfam" id="PF00557">
    <property type="entry name" value="Peptidase_M24"/>
    <property type="match status" value="1"/>
</dbReference>
<comment type="cofactor">
    <cofactor evidence="7">
        <name>Mn(2+)</name>
        <dbReference type="ChEBI" id="CHEBI:29035"/>
    </cofactor>
    <text evidence="7">Binds 2 manganese ions per subunit.</text>
</comment>
<evidence type="ECO:0000256" key="2">
    <source>
        <dbReference type="ARBA" id="ARBA00022723"/>
    </source>
</evidence>
<feature type="domain" description="Peptidase M24" evidence="8">
    <location>
        <begin position="171"/>
        <end position="431"/>
    </location>
</feature>
<dbReference type="EC" id="3.4.13.9" evidence="7"/>
<dbReference type="AlphaFoldDB" id="A0A368TW39"/>
<dbReference type="RefSeq" id="WP_114487551.1">
    <property type="nucleotide sequence ID" value="NZ_CBCSHM010000019.1"/>
</dbReference>
<evidence type="ECO:0000313" key="10">
    <source>
        <dbReference type="EMBL" id="RCV88801.1"/>
    </source>
</evidence>
<evidence type="ECO:0000313" key="11">
    <source>
        <dbReference type="Proteomes" id="UP000253204"/>
    </source>
</evidence>
<evidence type="ECO:0000256" key="4">
    <source>
        <dbReference type="ARBA" id="ARBA00022997"/>
    </source>
</evidence>
<evidence type="ECO:0000256" key="3">
    <source>
        <dbReference type="ARBA" id="ARBA00022801"/>
    </source>
</evidence>
<comment type="function">
    <text evidence="7">Splits dipeptides with a prolyl residue in the C-terminal position.</text>
</comment>
<dbReference type="PANTHER" id="PTHR43226">
    <property type="entry name" value="XAA-PRO AMINOPEPTIDASE 3"/>
    <property type="match status" value="1"/>
</dbReference>
<dbReference type="HAMAP" id="MF_01279">
    <property type="entry name" value="X_Pro_dipeptid"/>
    <property type="match status" value="1"/>
</dbReference>
<feature type="binding site" evidence="7">
    <location>
        <position position="259"/>
    </location>
    <ligand>
        <name>Mn(2+)</name>
        <dbReference type="ChEBI" id="CHEBI:29035"/>
        <label>2</label>
    </ligand>
</feature>
<dbReference type="InterPro" id="IPR029149">
    <property type="entry name" value="Creatin/AminoP/Spt16_N"/>
</dbReference>
<evidence type="ECO:0000259" key="8">
    <source>
        <dbReference type="Pfam" id="PF00557"/>
    </source>
</evidence>
<feature type="domain" description="Xaa-Pro dipeptidase N-terminal" evidence="9">
    <location>
        <begin position="15"/>
        <end position="157"/>
    </location>
</feature>
<protein>
    <recommendedName>
        <fullName evidence="7">Xaa-Pro dipeptidase</fullName>
        <shortName evidence="7">X-Pro dipeptidase</shortName>
        <ecNumber evidence="7">3.4.13.9</ecNumber>
    </recommendedName>
    <alternativeName>
        <fullName evidence="7">Imidodipeptidase</fullName>
    </alternativeName>
    <alternativeName>
        <fullName evidence="7">Proline dipeptidase</fullName>
        <shortName evidence="7">Prolidase</shortName>
    </alternativeName>
</protein>
<keyword evidence="5 7" id="KW-0482">Metalloprotease</keyword>
<dbReference type="PROSITE" id="PS00491">
    <property type="entry name" value="PROLINE_PEPTIDASE"/>
    <property type="match status" value="1"/>
</dbReference>
<keyword evidence="2 7" id="KW-0479">Metal-binding</keyword>
<comment type="similarity">
    <text evidence="7">Belongs to the peptidase M24B family. Bacterial-type prolidase subfamily.</text>
</comment>
<evidence type="ECO:0000256" key="5">
    <source>
        <dbReference type="ARBA" id="ARBA00023049"/>
    </source>
</evidence>
<dbReference type="InterPro" id="IPR036005">
    <property type="entry name" value="Creatinase/aminopeptidase-like"/>
</dbReference>
<evidence type="ECO:0000256" key="6">
    <source>
        <dbReference type="ARBA" id="ARBA00023211"/>
    </source>
</evidence>
<keyword evidence="6 7" id="KW-0464">Manganese</keyword>
<dbReference type="GO" id="GO:0006508">
    <property type="term" value="P:proteolysis"/>
    <property type="evidence" value="ECO:0007669"/>
    <property type="project" value="UniProtKB-KW"/>
</dbReference>
<dbReference type="Gene3D" id="3.40.350.10">
    <property type="entry name" value="Creatinase/prolidase N-terminal domain"/>
    <property type="match status" value="1"/>
</dbReference>
<keyword evidence="1 7" id="KW-0645">Protease</keyword>
<feature type="binding site" evidence="7">
    <location>
        <position position="259"/>
    </location>
    <ligand>
        <name>Mn(2+)</name>
        <dbReference type="ChEBI" id="CHEBI:29035"/>
        <label>1</label>
    </ligand>
</feature>
<dbReference type="SUPFAM" id="SSF55920">
    <property type="entry name" value="Creatinase/aminopeptidase"/>
    <property type="match status" value="1"/>
</dbReference>
<dbReference type="GO" id="GO:0046872">
    <property type="term" value="F:metal ion binding"/>
    <property type="evidence" value="ECO:0007669"/>
    <property type="project" value="UniProtKB-KW"/>
</dbReference>
<dbReference type="InterPro" id="IPR052433">
    <property type="entry name" value="X-Pro_dipept-like"/>
</dbReference>
<dbReference type="InterPro" id="IPR000994">
    <property type="entry name" value="Pept_M24"/>
</dbReference>
<dbReference type="NCBIfam" id="NF010133">
    <property type="entry name" value="PRK13607.1"/>
    <property type="match status" value="1"/>
</dbReference>
<dbReference type="Gene3D" id="3.90.230.10">
    <property type="entry name" value="Creatinase/methionine aminopeptidase superfamily"/>
    <property type="match status" value="1"/>
</dbReference>
<name>A0A368TW39_9GAMM</name>
<feature type="binding site" evidence="7">
    <location>
        <position position="424"/>
    </location>
    <ligand>
        <name>Mn(2+)</name>
        <dbReference type="ChEBI" id="CHEBI:29035"/>
        <label>1</label>
    </ligand>
</feature>
<dbReference type="InterPro" id="IPR001131">
    <property type="entry name" value="Peptidase_M24B_aminopep-P_CS"/>
</dbReference>
<keyword evidence="11" id="KW-1185">Reference proteome</keyword>
<dbReference type="EMBL" id="QPIJ01000036">
    <property type="protein sequence ID" value="RCV88801.1"/>
    <property type="molecule type" value="Genomic_DNA"/>
</dbReference>
<dbReference type="GO" id="GO:0008235">
    <property type="term" value="F:metalloexopeptidase activity"/>
    <property type="evidence" value="ECO:0007669"/>
    <property type="project" value="UniProtKB-UniRule"/>
</dbReference>
<organism evidence="10 11">
    <name type="scientific">Vreelandella rituensis</name>
    <dbReference type="NCBI Taxonomy" id="2282306"/>
    <lineage>
        <taxon>Bacteria</taxon>
        <taxon>Pseudomonadati</taxon>
        <taxon>Pseudomonadota</taxon>
        <taxon>Gammaproteobacteria</taxon>
        <taxon>Oceanospirillales</taxon>
        <taxon>Halomonadaceae</taxon>
        <taxon>Vreelandella</taxon>
    </lineage>
</organism>
<dbReference type="InterPro" id="IPR022846">
    <property type="entry name" value="X_Pro_dipept"/>
</dbReference>
<feature type="binding site" evidence="7">
    <location>
        <position position="424"/>
    </location>
    <ligand>
        <name>Mn(2+)</name>
        <dbReference type="ChEBI" id="CHEBI:29035"/>
        <label>2</label>
    </ligand>
</feature>
<feature type="binding site" evidence="7">
    <location>
        <position position="385"/>
    </location>
    <ligand>
        <name>Mn(2+)</name>
        <dbReference type="ChEBI" id="CHEBI:29035"/>
        <label>1</label>
    </ligand>
</feature>
<dbReference type="GO" id="GO:0016795">
    <property type="term" value="F:phosphoric triester hydrolase activity"/>
    <property type="evidence" value="ECO:0007669"/>
    <property type="project" value="InterPro"/>
</dbReference>
<sequence>MFETALETLHAQQGEHLAHLQRRYATLLETYGFDAVLLYSGHATAHYADDQFPAFQTFGHFMHWMPMADIQHSWLLIQPGRNPQLYLHAPADFWHLPTSLPDEPWVAAFDVTLSPEPLLPTLPGGRMAMLGDAAALAQAPDAKPDIKPNPDALLKALDELRMHKSAYEISCLRSANRMALAGHQAAREAFSQGAGELDIQLAYLGASRQRESAVPYQNIIGTNHHAGVLHYQRYDLNAPSKRHSLLVDAGYRYRGYCADITRTQAGPDAPAAFGKLIDAMQRLQTQLIESVRPGVNFVDLHRQMHRGLGEVLQSQGLIHCSAEDAVTHGITRAFCPHGLGHSLGLQVHDVAGLRHPDGTPNPPPAAHPALRLTRELTPGMVVTIEPGLYFIPMLLEPLRSAEAGKMIDWQRVDTLTPCGGIRIEDNITVTDAGFDNLTVP</sequence>
<accession>A0A368TW39</accession>
<comment type="caution">
    <text evidence="10">The sequence shown here is derived from an EMBL/GenBank/DDBJ whole genome shotgun (WGS) entry which is preliminary data.</text>
</comment>
<reference evidence="10 11" key="1">
    <citation type="submission" date="2018-07" db="EMBL/GenBank/DDBJ databases">
        <title>Halomonas rutogse sp. nov., isolated from Lake TangqianCo on Tibetan Plateau.</title>
        <authorList>
            <person name="Lu H."/>
            <person name="Xing P."/>
            <person name="Wu Q."/>
        </authorList>
    </citation>
    <scope>NUCLEOTIDE SEQUENCE [LARGE SCALE GENOMIC DNA]</scope>
    <source>
        <strain evidence="10 11">TQ8S</strain>
    </source>
</reference>
<comment type="catalytic activity">
    <reaction evidence="7">
        <text>Xaa-L-Pro dipeptide + H2O = an L-alpha-amino acid + L-proline</text>
        <dbReference type="Rhea" id="RHEA:76407"/>
        <dbReference type="ChEBI" id="CHEBI:15377"/>
        <dbReference type="ChEBI" id="CHEBI:59869"/>
        <dbReference type="ChEBI" id="CHEBI:60039"/>
        <dbReference type="ChEBI" id="CHEBI:195196"/>
        <dbReference type="EC" id="3.4.13.9"/>
    </reaction>
</comment>
<dbReference type="Proteomes" id="UP000253204">
    <property type="component" value="Unassembled WGS sequence"/>
</dbReference>
<dbReference type="Pfam" id="PF21216">
    <property type="entry name" value="PepQ_N"/>
    <property type="match status" value="1"/>
</dbReference>